<accession>F4ZKW7</accession>
<proteinExistence type="predicted"/>
<feature type="transmembrane region" description="Helical" evidence="1">
    <location>
        <begin position="51"/>
        <end position="73"/>
    </location>
</feature>
<keyword evidence="1" id="KW-0812">Transmembrane</keyword>
<dbReference type="RefSeq" id="YP_004376298.1">
    <property type="nucleotide sequence ID" value="NC_015398.1"/>
</dbReference>
<evidence type="ECO:0000256" key="1">
    <source>
        <dbReference type="SAM" id="Phobius"/>
    </source>
</evidence>
<sequence>MNKITFDISRLENSVVDPIALKLAHGTANSQNVDNSEIVRDGHAPHVLNTMWGVVFSCLFIFVLSFIVSYFVIIRLCDDDNYLTYWDEENTGEL</sequence>
<keyword evidence="1" id="KW-0472">Membrane</keyword>
<evidence type="ECO:0000313" key="2">
    <source>
        <dbReference type="EMBL" id="AEB00378.1"/>
    </source>
</evidence>
<organism evidence="2 3">
    <name type="scientific">Clostera anachoreta granulovirus</name>
    <dbReference type="NCBI Taxonomy" id="283675"/>
    <lineage>
        <taxon>Viruses</taxon>
        <taxon>Viruses incertae sedis</taxon>
        <taxon>Naldaviricetes</taxon>
        <taxon>Lefavirales</taxon>
        <taxon>Baculoviridae</taxon>
        <taxon>Betabaculovirus</taxon>
        <taxon>Betabaculovirus clanachoretae</taxon>
    </lineage>
</organism>
<protein>
    <submittedName>
        <fullName evidence="2">Uncharacterized protein</fullName>
    </submittedName>
</protein>
<dbReference type="GeneID" id="10722971"/>
<name>F4ZKW7_9BBAC</name>
<dbReference type="Proteomes" id="UP000203549">
    <property type="component" value="Segment"/>
</dbReference>
<dbReference type="EMBL" id="HQ116624">
    <property type="protein sequence ID" value="AEB00378.1"/>
    <property type="molecule type" value="Genomic_DNA"/>
</dbReference>
<reference evidence="2 3" key="1">
    <citation type="journal article" date="2011" name="Arch. Virol.">
        <title>Genomic sequencing and analysis of Clostera anachoreta granulovirus.</title>
        <authorList>
            <person name="Liang Z."/>
            <person name="Zhang X."/>
            <person name="Yin X."/>
            <person name="Cao S."/>
            <person name="Xu F."/>
        </authorList>
    </citation>
    <scope>NUCLEOTIDE SEQUENCE [LARGE SCALE GENOMIC DNA]</scope>
    <source>
        <strain evidence="2">ClanGV-HBHN</strain>
    </source>
</reference>
<keyword evidence="3" id="KW-1185">Reference proteome</keyword>
<evidence type="ECO:0000313" key="3">
    <source>
        <dbReference type="Proteomes" id="UP000203549"/>
    </source>
</evidence>
<keyword evidence="1" id="KW-1133">Transmembrane helix</keyword>
<dbReference type="KEGG" id="vg:10722971"/>